<sequence length="575" mass="64797">MKKHSKFARLTFGLTALTLFVTLLLGLAPVSQAASNGILKIGVLEDPKSLNLWLASDAWSSRVLSMIYEPLFVREPKESKLVPWLAAGEPVYDPGELTYTLKLRPAKWSDGSDFTAEDVVFTGNLIKEFKIPKQSSKWSFIQNIVAVDKHTVRFELKKPKAIFLTRTLTTPIVQKKQWEKVVAEARKSEKPLTALLRFGVDQPVGTGPFMLDQWKKGVFVYLKTNPHFFAKGQTMEGFKMGPYISGMIFKVFGTADAAVLALRKGSIDFYWNSIQPGYLDQLKDDKDIKLFVSNKSGLYYMGFNVRKAPFDDMALRQAVATIIDKDFIVKRILQGYGEVLWSVIPPGNSFYYNPDVPKYGQGMAYDQRVKKAYEILKEAGYTWEVPPVNDQGQVQKAKGIILPDGLPMKDFTILTPPADYDPHRAMSGQIIQEWLRALGMPAVSRPMAFGALIQKVKGQHDFDCFILGYGKLSLDPGYLRAFFHSKMNKPNGWNMSGYESAAFDAMATDANDSMDPKMRREKVMMLQSILMTAVPYIPLYNPTVIEGVRIDRFTGWVPMLDGVGNLWSFCDIKPK</sequence>
<dbReference type="GO" id="GO:0030288">
    <property type="term" value="C:outer membrane-bounded periplasmic space"/>
    <property type="evidence" value="ECO:0007669"/>
    <property type="project" value="UniProtKB-ARBA"/>
</dbReference>
<evidence type="ECO:0000259" key="1">
    <source>
        <dbReference type="Pfam" id="PF00496"/>
    </source>
</evidence>
<dbReference type="GO" id="GO:0043190">
    <property type="term" value="C:ATP-binding cassette (ABC) transporter complex"/>
    <property type="evidence" value="ECO:0007669"/>
    <property type="project" value="InterPro"/>
</dbReference>
<dbReference type="CDD" id="cd00995">
    <property type="entry name" value="PBP2_NikA_DppA_OppA_like"/>
    <property type="match status" value="1"/>
</dbReference>
<dbReference type="GO" id="GO:1904680">
    <property type="term" value="F:peptide transmembrane transporter activity"/>
    <property type="evidence" value="ECO:0007669"/>
    <property type="project" value="TreeGrafter"/>
</dbReference>
<proteinExistence type="predicted"/>
<dbReference type="Proteomes" id="UP001366166">
    <property type="component" value="Chromosome"/>
</dbReference>
<feature type="domain" description="Solute-binding protein family 5" evidence="1">
    <location>
        <begin position="80"/>
        <end position="485"/>
    </location>
</feature>
<dbReference type="RefSeq" id="WP_338602844.1">
    <property type="nucleotide sequence ID" value="NZ_AP028679.1"/>
</dbReference>
<protein>
    <submittedName>
        <fullName evidence="2">Peptide-binding protein</fullName>
    </submittedName>
</protein>
<accession>A0AAU9EHX7</accession>
<dbReference type="InterPro" id="IPR030678">
    <property type="entry name" value="Peptide/Ni-bd"/>
</dbReference>
<dbReference type="PANTHER" id="PTHR30290">
    <property type="entry name" value="PERIPLASMIC BINDING COMPONENT OF ABC TRANSPORTER"/>
    <property type="match status" value="1"/>
</dbReference>
<dbReference type="KEGG" id="dmp:FAK_37390"/>
<dbReference type="PIRSF" id="PIRSF002741">
    <property type="entry name" value="MppA"/>
    <property type="match status" value="1"/>
</dbReference>
<name>A0AAU9EHX7_9BACT</name>
<dbReference type="InterPro" id="IPR000914">
    <property type="entry name" value="SBP_5_dom"/>
</dbReference>
<organism evidence="2 3">
    <name type="scientific">Desulfoferula mesophila</name>
    <dbReference type="NCBI Taxonomy" id="3058419"/>
    <lineage>
        <taxon>Bacteria</taxon>
        <taxon>Pseudomonadati</taxon>
        <taxon>Thermodesulfobacteriota</taxon>
        <taxon>Desulfarculia</taxon>
        <taxon>Desulfarculales</taxon>
        <taxon>Desulfarculaceae</taxon>
        <taxon>Desulfoferula</taxon>
    </lineage>
</organism>
<evidence type="ECO:0000313" key="2">
    <source>
        <dbReference type="EMBL" id="BEQ16673.1"/>
    </source>
</evidence>
<dbReference type="Gene3D" id="3.10.105.10">
    <property type="entry name" value="Dipeptide-binding Protein, Domain 3"/>
    <property type="match status" value="1"/>
</dbReference>
<dbReference type="Pfam" id="PF00496">
    <property type="entry name" value="SBP_bac_5"/>
    <property type="match status" value="1"/>
</dbReference>
<reference evidence="3" key="1">
    <citation type="journal article" date="2023" name="Arch. Microbiol.">
        <title>Desulfoferula mesophilus gen. nov. sp. nov., a mesophilic sulfate-reducing bacterium isolated from a brackish lake sediment.</title>
        <authorList>
            <person name="Watanabe T."/>
            <person name="Yabe T."/>
            <person name="Tsuji J.M."/>
            <person name="Fukui M."/>
        </authorList>
    </citation>
    <scope>NUCLEOTIDE SEQUENCE [LARGE SCALE GENOMIC DNA]</scope>
    <source>
        <strain evidence="3">12FAK</strain>
    </source>
</reference>
<dbReference type="AlphaFoldDB" id="A0AAU9EHX7"/>
<dbReference type="InterPro" id="IPR039424">
    <property type="entry name" value="SBP_5"/>
</dbReference>
<dbReference type="Gene3D" id="3.40.190.10">
    <property type="entry name" value="Periplasmic binding protein-like II"/>
    <property type="match status" value="1"/>
</dbReference>
<keyword evidence="3" id="KW-1185">Reference proteome</keyword>
<dbReference type="SUPFAM" id="SSF53850">
    <property type="entry name" value="Periplasmic binding protein-like II"/>
    <property type="match status" value="1"/>
</dbReference>
<dbReference type="GO" id="GO:0015833">
    <property type="term" value="P:peptide transport"/>
    <property type="evidence" value="ECO:0007669"/>
    <property type="project" value="TreeGrafter"/>
</dbReference>
<gene>
    <name evidence="2" type="ORF">FAK_37390</name>
</gene>
<evidence type="ECO:0000313" key="3">
    <source>
        <dbReference type="Proteomes" id="UP001366166"/>
    </source>
</evidence>
<dbReference type="EMBL" id="AP028679">
    <property type="protein sequence ID" value="BEQ16673.1"/>
    <property type="molecule type" value="Genomic_DNA"/>
</dbReference>